<keyword evidence="6 10" id="KW-0143">Chaperone</keyword>
<reference evidence="13 14" key="1">
    <citation type="journal article" date="2014" name="Antonie Van Leeuwenhoek">
        <title>Hyphomonas beringensis sp. nov. and Hyphomonas chukchiensis sp. nov., isolated from surface seawater of the Bering Sea and Chukchi Sea.</title>
        <authorList>
            <person name="Li C."/>
            <person name="Lai Q."/>
            <person name="Li G."/>
            <person name="Dong C."/>
            <person name="Wang J."/>
            <person name="Liao Y."/>
            <person name="Shao Z."/>
        </authorList>
    </citation>
    <scope>NUCLEOTIDE SEQUENCE [LARGE SCALE GENOMIC DNA]</scope>
    <source>
        <strain evidence="13 14">PS728</strain>
    </source>
</reference>
<dbReference type="AlphaFoldDB" id="A0A062VHC3"/>
<dbReference type="CDD" id="cd00446">
    <property type="entry name" value="GrpE"/>
    <property type="match status" value="1"/>
</dbReference>
<dbReference type="PANTHER" id="PTHR21237">
    <property type="entry name" value="GRPE PROTEIN"/>
    <property type="match status" value="1"/>
</dbReference>
<dbReference type="GO" id="GO:0051087">
    <property type="term" value="F:protein-folding chaperone binding"/>
    <property type="evidence" value="ECO:0007669"/>
    <property type="project" value="InterPro"/>
</dbReference>
<evidence type="ECO:0000256" key="1">
    <source>
        <dbReference type="ARBA" id="ARBA00004496"/>
    </source>
</evidence>
<evidence type="ECO:0000313" key="14">
    <source>
        <dbReference type="Proteomes" id="UP000027100"/>
    </source>
</evidence>
<evidence type="ECO:0000256" key="6">
    <source>
        <dbReference type="ARBA" id="ARBA00023186"/>
    </source>
</evidence>
<keyword evidence="14" id="KW-1185">Reference proteome</keyword>
<comment type="similarity">
    <text evidence="2 10 11">Belongs to the GrpE family.</text>
</comment>
<sequence length="188" mass="19960">MSDENKPGEAAEIDAGVNPEAKAEETVTVEELIVRLEAEKADMNGQILRLLADLDNTRKRADRQVSEARIYAIEKFAADLLSVSDNLARALDALPESERGGLTDAGKNLLGGIEMTAKELNTALSRHGVVPVAADPGAPFDPNVHQAVAQIPSEQPSGTIAQLFQPGWRIGDRTLRAAMVAVSTGPAN</sequence>
<dbReference type="STRING" id="1280954.HPO_14781"/>
<dbReference type="GO" id="GO:0042803">
    <property type="term" value="F:protein homodimerization activity"/>
    <property type="evidence" value="ECO:0007669"/>
    <property type="project" value="InterPro"/>
</dbReference>
<comment type="subcellular location">
    <subcellularLocation>
        <location evidence="1 10">Cytoplasm</location>
    </subcellularLocation>
</comment>
<comment type="caution">
    <text evidence="13">The sequence shown here is derived from an EMBL/GenBank/DDBJ whole genome shotgun (WGS) entry which is preliminary data.</text>
</comment>
<protein>
    <recommendedName>
        <fullName evidence="8 10">Protein GrpE</fullName>
    </recommendedName>
    <alternativeName>
        <fullName evidence="9 10">HSP-70 cofactor</fullName>
    </alternativeName>
</protein>
<evidence type="ECO:0000256" key="5">
    <source>
        <dbReference type="ARBA" id="ARBA00023016"/>
    </source>
</evidence>
<evidence type="ECO:0000256" key="3">
    <source>
        <dbReference type="ARBA" id="ARBA00011738"/>
    </source>
</evidence>
<keyword evidence="4 10" id="KW-0963">Cytoplasm</keyword>
<dbReference type="GO" id="GO:0000774">
    <property type="term" value="F:adenyl-nucleotide exchange factor activity"/>
    <property type="evidence" value="ECO:0007669"/>
    <property type="project" value="InterPro"/>
</dbReference>
<dbReference type="GO" id="GO:0051082">
    <property type="term" value="F:unfolded protein binding"/>
    <property type="evidence" value="ECO:0007669"/>
    <property type="project" value="TreeGrafter"/>
</dbReference>
<evidence type="ECO:0000256" key="8">
    <source>
        <dbReference type="ARBA" id="ARBA00072274"/>
    </source>
</evidence>
<dbReference type="FunFam" id="2.30.22.10:FF:000001">
    <property type="entry name" value="Protein GrpE"/>
    <property type="match status" value="1"/>
</dbReference>
<dbReference type="Gene3D" id="2.30.22.10">
    <property type="entry name" value="Head domain of nucleotide exchange factor GrpE"/>
    <property type="match status" value="1"/>
</dbReference>
<dbReference type="GO" id="GO:0005737">
    <property type="term" value="C:cytoplasm"/>
    <property type="evidence" value="ECO:0007669"/>
    <property type="project" value="UniProtKB-SubCell"/>
</dbReference>
<dbReference type="InterPro" id="IPR013805">
    <property type="entry name" value="GrpE_CC"/>
</dbReference>
<dbReference type="Gene3D" id="3.90.20.20">
    <property type="match status" value="1"/>
</dbReference>
<evidence type="ECO:0000256" key="2">
    <source>
        <dbReference type="ARBA" id="ARBA00009054"/>
    </source>
</evidence>
<evidence type="ECO:0000256" key="7">
    <source>
        <dbReference type="ARBA" id="ARBA00053401"/>
    </source>
</evidence>
<evidence type="ECO:0000256" key="11">
    <source>
        <dbReference type="RuleBase" id="RU004478"/>
    </source>
</evidence>
<dbReference type="InterPro" id="IPR009012">
    <property type="entry name" value="GrpE_head"/>
</dbReference>
<evidence type="ECO:0000256" key="10">
    <source>
        <dbReference type="HAMAP-Rule" id="MF_01151"/>
    </source>
</evidence>
<dbReference type="Pfam" id="PF01025">
    <property type="entry name" value="GrpE"/>
    <property type="match status" value="1"/>
</dbReference>
<dbReference type="PANTHER" id="PTHR21237:SF23">
    <property type="entry name" value="GRPE PROTEIN HOMOLOG, MITOCHONDRIAL"/>
    <property type="match status" value="1"/>
</dbReference>
<comment type="subunit">
    <text evidence="3 10">Homodimer.</text>
</comment>
<dbReference type="PATRIC" id="fig|1280954.3.peg.2992"/>
<evidence type="ECO:0000313" key="13">
    <source>
        <dbReference type="EMBL" id="KCZ97454.1"/>
    </source>
</evidence>
<evidence type="ECO:0000256" key="4">
    <source>
        <dbReference type="ARBA" id="ARBA00022490"/>
    </source>
</evidence>
<name>A0A062VHC3_9PROT</name>
<dbReference type="Proteomes" id="UP000027100">
    <property type="component" value="Unassembled WGS sequence"/>
</dbReference>
<dbReference type="EMBL" id="ARYM01000019">
    <property type="protein sequence ID" value="KCZ97454.1"/>
    <property type="molecule type" value="Genomic_DNA"/>
</dbReference>
<dbReference type="HAMAP" id="MF_01151">
    <property type="entry name" value="GrpE"/>
    <property type="match status" value="1"/>
</dbReference>
<feature type="region of interest" description="Disordered" evidence="12">
    <location>
        <begin position="1"/>
        <end position="25"/>
    </location>
</feature>
<comment type="function">
    <text evidence="7 10">Participates actively in the response to hyperosmotic and heat shock by preventing the aggregation of stress-denatured proteins, in association with DnaK and GrpE. It is the nucleotide exchange factor for DnaK and may function as a thermosensor. Unfolded proteins bind initially to DnaJ; upon interaction with the DnaJ-bound protein, DnaK hydrolyzes its bound ATP, resulting in the formation of a stable complex. GrpE releases ADP from DnaK; ATP binding to DnaK triggers the release of the substrate protein, thus completing the reaction cycle. Several rounds of ATP-dependent interactions between DnaJ, DnaK and GrpE are required for fully efficient folding.</text>
</comment>
<dbReference type="PRINTS" id="PR00773">
    <property type="entry name" value="GRPEPROTEIN"/>
</dbReference>
<dbReference type="InterPro" id="IPR000740">
    <property type="entry name" value="GrpE"/>
</dbReference>
<dbReference type="OrthoDB" id="9789811at2"/>
<dbReference type="SUPFAM" id="SSF51064">
    <property type="entry name" value="Head domain of nucleotide exchange factor GrpE"/>
    <property type="match status" value="1"/>
</dbReference>
<keyword evidence="5 10" id="KW-0346">Stress response</keyword>
<proteinExistence type="inferred from homology"/>
<dbReference type="SUPFAM" id="SSF58014">
    <property type="entry name" value="Coiled-coil domain of nucleotide exchange factor GrpE"/>
    <property type="match status" value="1"/>
</dbReference>
<organism evidence="13 14">
    <name type="scientific">Hyphomonas polymorpha PS728</name>
    <dbReference type="NCBI Taxonomy" id="1280954"/>
    <lineage>
        <taxon>Bacteria</taxon>
        <taxon>Pseudomonadati</taxon>
        <taxon>Pseudomonadota</taxon>
        <taxon>Alphaproteobacteria</taxon>
        <taxon>Hyphomonadales</taxon>
        <taxon>Hyphomonadaceae</taxon>
        <taxon>Hyphomonas</taxon>
    </lineage>
</organism>
<accession>A0A062VHC3</accession>
<gene>
    <name evidence="10" type="primary">grpE</name>
    <name evidence="13" type="ORF">HPO_14781</name>
</gene>
<dbReference type="eggNOG" id="COG0576">
    <property type="taxonomic scope" value="Bacteria"/>
</dbReference>
<evidence type="ECO:0000256" key="12">
    <source>
        <dbReference type="SAM" id="MobiDB-lite"/>
    </source>
</evidence>
<dbReference type="GO" id="GO:0006457">
    <property type="term" value="P:protein folding"/>
    <property type="evidence" value="ECO:0007669"/>
    <property type="project" value="InterPro"/>
</dbReference>
<dbReference type="RefSeq" id="WP_035600372.1">
    <property type="nucleotide sequence ID" value="NZ_ARYM01000019.1"/>
</dbReference>
<evidence type="ECO:0000256" key="9">
    <source>
        <dbReference type="ARBA" id="ARBA00076414"/>
    </source>
</evidence>